<dbReference type="Pfam" id="PF19606">
    <property type="entry name" value="DUF6111"/>
    <property type="match status" value="1"/>
</dbReference>
<gene>
    <name evidence="2" type="ORF">C0081_02790</name>
</gene>
<evidence type="ECO:0000313" key="3">
    <source>
        <dbReference type="Proteomes" id="UP000234881"/>
    </source>
</evidence>
<dbReference type="RefSeq" id="WP_101532250.1">
    <property type="nucleotide sequence ID" value="NZ_JBFHIU010000162.1"/>
</dbReference>
<keyword evidence="3" id="KW-1185">Reference proteome</keyword>
<reference evidence="2 3" key="1">
    <citation type="submission" date="2018-01" db="EMBL/GenBank/DDBJ databases">
        <title>The draft genome sequence of Cohaesibacter sp. H1304.</title>
        <authorList>
            <person name="Wang N.-N."/>
            <person name="Du Z.-J."/>
        </authorList>
    </citation>
    <scope>NUCLEOTIDE SEQUENCE [LARGE SCALE GENOMIC DNA]</scope>
    <source>
        <strain evidence="2 3">H1304</strain>
    </source>
</reference>
<keyword evidence="1" id="KW-1133">Transmembrane helix</keyword>
<organism evidence="2 3">
    <name type="scientific">Cohaesibacter celericrescens</name>
    <dbReference type="NCBI Taxonomy" id="2067669"/>
    <lineage>
        <taxon>Bacteria</taxon>
        <taxon>Pseudomonadati</taxon>
        <taxon>Pseudomonadota</taxon>
        <taxon>Alphaproteobacteria</taxon>
        <taxon>Hyphomicrobiales</taxon>
        <taxon>Cohaesibacteraceae</taxon>
    </lineage>
</organism>
<dbReference type="InterPro" id="IPR046093">
    <property type="entry name" value="DUF6111"/>
</dbReference>
<comment type="caution">
    <text evidence="2">The sequence shown here is derived from an EMBL/GenBank/DDBJ whole genome shotgun (WGS) entry which is preliminary data.</text>
</comment>
<keyword evidence="1" id="KW-0812">Transmembrane</keyword>
<evidence type="ECO:0000256" key="1">
    <source>
        <dbReference type="SAM" id="Phobius"/>
    </source>
</evidence>
<evidence type="ECO:0000313" key="2">
    <source>
        <dbReference type="EMBL" id="PLW79168.1"/>
    </source>
</evidence>
<dbReference type="EMBL" id="PKUQ01000001">
    <property type="protein sequence ID" value="PLW79168.1"/>
    <property type="molecule type" value="Genomic_DNA"/>
</dbReference>
<dbReference type="Proteomes" id="UP000234881">
    <property type="component" value="Unassembled WGS sequence"/>
</dbReference>
<sequence length="88" mass="10039">MIRIIFTQLILFLLPFLVYAGYLFLTNKMHRKAWIDAPRYWLVIAGLVVSVFGFLFMSQINNNPLGGTYVPAHMENGKLIPGQIKAPE</sequence>
<feature type="transmembrane region" description="Helical" evidence="1">
    <location>
        <begin position="6"/>
        <end position="25"/>
    </location>
</feature>
<keyword evidence="1" id="KW-0472">Membrane</keyword>
<proteinExistence type="predicted"/>
<name>A0A2N5XXL3_9HYPH</name>
<protein>
    <submittedName>
        <fullName evidence="2">Uncharacterized protein</fullName>
    </submittedName>
</protein>
<dbReference type="AlphaFoldDB" id="A0A2N5XXL3"/>
<accession>A0A2N5XXL3</accession>
<feature type="transmembrane region" description="Helical" evidence="1">
    <location>
        <begin position="37"/>
        <end position="57"/>
    </location>
</feature>